<keyword evidence="1" id="KW-0472">Membrane</keyword>
<dbReference type="PIRSF" id="PIRSF018266">
    <property type="entry name" value="FecR"/>
    <property type="match status" value="1"/>
</dbReference>
<dbReference type="InterPro" id="IPR032508">
    <property type="entry name" value="FecR_C"/>
</dbReference>
<name>A0A5B2VRF2_9BACT</name>
<dbReference type="InterPro" id="IPR012373">
    <property type="entry name" value="Ferrdict_sens_TM"/>
</dbReference>
<feature type="transmembrane region" description="Helical" evidence="1">
    <location>
        <begin position="79"/>
        <end position="99"/>
    </location>
</feature>
<dbReference type="Gene3D" id="2.60.120.1440">
    <property type="match status" value="1"/>
</dbReference>
<evidence type="ECO:0000256" key="1">
    <source>
        <dbReference type="SAM" id="Phobius"/>
    </source>
</evidence>
<dbReference type="Pfam" id="PF04773">
    <property type="entry name" value="FecR"/>
    <property type="match status" value="1"/>
</dbReference>
<reference evidence="4 5" key="1">
    <citation type="submission" date="2019-09" db="EMBL/GenBank/DDBJ databases">
        <title>Chitinophaga ginsengihumi sp. nov., isolated from soil of ginseng rhizosphere.</title>
        <authorList>
            <person name="Lee J."/>
        </authorList>
    </citation>
    <scope>NUCLEOTIDE SEQUENCE [LARGE SCALE GENOMIC DNA]</scope>
    <source>
        <strain evidence="4 5">BN140078</strain>
    </source>
</reference>
<dbReference type="Gene3D" id="3.55.50.30">
    <property type="match status" value="1"/>
</dbReference>
<keyword evidence="1" id="KW-0812">Transmembrane</keyword>
<protein>
    <submittedName>
        <fullName evidence="4">DUF4974 domain-containing protein</fullName>
    </submittedName>
</protein>
<comment type="caution">
    <text evidence="4">The sequence shown here is derived from an EMBL/GenBank/DDBJ whole genome shotgun (WGS) entry which is preliminary data.</text>
</comment>
<dbReference type="GO" id="GO:0016989">
    <property type="term" value="F:sigma factor antagonist activity"/>
    <property type="evidence" value="ECO:0007669"/>
    <property type="project" value="TreeGrafter"/>
</dbReference>
<reference evidence="4 5" key="2">
    <citation type="submission" date="2019-09" db="EMBL/GenBank/DDBJ databases">
        <authorList>
            <person name="Jin C."/>
        </authorList>
    </citation>
    <scope>NUCLEOTIDE SEQUENCE [LARGE SCALE GENOMIC DNA]</scope>
    <source>
        <strain evidence="4 5">BN140078</strain>
    </source>
</reference>
<dbReference type="PANTHER" id="PTHR30273">
    <property type="entry name" value="PERIPLASMIC SIGNAL SENSOR AND SIGMA FACTOR ACTIVATOR FECR-RELATED"/>
    <property type="match status" value="1"/>
</dbReference>
<sequence>MDLNGFEKVVQRYLNGQATDDDLLLIEEWLRRTEGNDYQLTEERKKMVAARLLPRLHAITHPQEVPQTKGLLRHLSKRVVRIAAASIILTLTGSLGWLFRYQLADTISPVALKTIKAGPYEIKKIALPDHTLVTLNTGASISFPVRYRGHNRTATVSGEAYFEVTKDQDKPFIVHTSSLDVTVLGTSFVIGEQRAFATVSVITGRVRVAADEQQLAELQPGLQVRYDKQSGKANLLRIDVQQVTAWTQHSLSFQEAPLEQVLTTIAKQWNVRMILPPVPSGKEFSGDFTSNDSLDDMMSALALATGIKWKQTTAGVISIAYP</sequence>
<organism evidence="4 5">
    <name type="scientific">Chitinophaga agrisoli</name>
    <dbReference type="NCBI Taxonomy" id="2607653"/>
    <lineage>
        <taxon>Bacteria</taxon>
        <taxon>Pseudomonadati</taxon>
        <taxon>Bacteroidota</taxon>
        <taxon>Chitinophagia</taxon>
        <taxon>Chitinophagales</taxon>
        <taxon>Chitinophagaceae</taxon>
        <taxon>Chitinophaga</taxon>
    </lineage>
</organism>
<feature type="domain" description="Protein FecR C-terminal" evidence="3">
    <location>
        <begin position="251"/>
        <end position="311"/>
    </location>
</feature>
<feature type="domain" description="FecR protein" evidence="2">
    <location>
        <begin position="114"/>
        <end position="207"/>
    </location>
</feature>
<dbReference type="AlphaFoldDB" id="A0A5B2VRF2"/>
<dbReference type="InterPro" id="IPR006860">
    <property type="entry name" value="FecR"/>
</dbReference>
<keyword evidence="1" id="KW-1133">Transmembrane helix</keyword>
<accession>A0A5B2VRF2</accession>
<dbReference type="EMBL" id="VUOC01000004">
    <property type="protein sequence ID" value="KAA2240719.1"/>
    <property type="molecule type" value="Genomic_DNA"/>
</dbReference>
<dbReference type="PANTHER" id="PTHR30273:SF2">
    <property type="entry name" value="PROTEIN FECR"/>
    <property type="match status" value="1"/>
</dbReference>
<proteinExistence type="predicted"/>
<keyword evidence="5" id="KW-1185">Reference proteome</keyword>
<evidence type="ECO:0000259" key="2">
    <source>
        <dbReference type="Pfam" id="PF04773"/>
    </source>
</evidence>
<evidence type="ECO:0000313" key="4">
    <source>
        <dbReference type="EMBL" id="KAA2240719.1"/>
    </source>
</evidence>
<evidence type="ECO:0000313" key="5">
    <source>
        <dbReference type="Proteomes" id="UP000324611"/>
    </source>
</evidence>
<evidence type="ECO:0000259" key="3">
    <source>
        <dbReference type="Pfam" id="PF16344"/>
    </source>
</evidence>
<dbReference type="Pfam" id="PF16344">
    <property type="entry name" value="FecR_C"/>
    <property type="match status" value="1"/>
</dbReference>
<gene>
    <name evidence="4" type="ORF">F0L74_31755</name>
</gene>
<dbReference type="Proteomes" id="UP000324611">
    <property type="component" value="Unassembled WGS sequence"/>
</dbReference>
<dbReference type="RefSeq" id="WP_149841896.1">
    <property type="nucleotide sequence ID" value="NZ_VUOC01000004.1"/>
</dbReference>